<evidence type="ECO:0000313" key="2">
    <source>
        <dbReference type="Proteomes" id="UP000034069"/>
    </source>
</evidence>
<gene>
    <name evidence="1" type="ORF">UW23_C0008G0022</name>
</gene>
<accession>A0A0G1GNE2</accession>
<evidence type="ECO:0000313" key="1">
    <source>
        <dbReference type="EMBL" id="KKT36045.1"/>
    </source>
</evidence>
<organism evidence="1 2">
    <name type="scientific">Candidatus Collierbacteria bacterium GW2011_GWA1_44_12</name>
    <dbReference type="NCBI Taxonomy" id="1618376"/>
    <lineage>
        <taxon>Bacteria</taxon>
        <taxon>Candidatus Collieribacteriota</taxon>
    </lineage>
</organism>
<dbReference type="Proteomes" id="UP000034069">
    <property type="component" value="Unassembled WGS sequence"/>
</dbReference>
<protein>
    <submittedName>
        <fullName evidence="1">Uncharacterized protein</fullName>
    </submittedName>
</protein>
<name>A0A0G1GNE2_9BACT</name>
<sequence length="66" mass="7255">MDGLPDVFQESDLTLLGGEDSVPFLRSGLMEGLYTLLFDLFFVLELGKGIGGRFRTCGVNFALRIP</sequence>
<proteinExistence type="predicted"/>
<dbReference type="AlphaFoldDB" id="A0A0G1GNE2"/>
<dbReference type="EMBL" id="LCHN01000008">
    <property type="protein sequence ID" value="KKT36045.1"/>
    <property type="molecule type" value="Genomic_DNA"/>
</dbReference>
<comment type="caution">
    <text evidence="1">The sequence shown here is derived from an EMBL/GenBank/DDBJ whole genome shotgun (WGS) entry which is preliminary data.</text>
</comment>
<reference evidence="1 2" key="1">
    <citation type="journal article" date="2015" name="Nature">
        <title>rRNA introns, odd ribosomes, and small enigmatic genomes across a large radiation of phyla.</title>
        <authorList>
            <person name="Brown C.T."/>
            <person name="Hug L.A."/>
            <person name="Thomas B.C."/>
            <person name="Sharon I."/>
            <person name="Castelle C.J."/>
            <person name="Singh A."/>
            <person name="Wilkins M.J."/>
            <person name="Williams K.H."/>
            <person name="Banfield J.F."/>
        </authorList>
    </citation>
    <scope>NUCLEOTIDE SEQUENCE [LARGE SCALE GENOMIC DNA]</scope>
</reference>